<feature type="transmembrane region" description="Helical" evidence="1">
    <location>
        <begin position="236"/>
        <end position="255"/>
    </location>
</feature>
<sequence length="310" mass="32544">MSDHLKGLLITALGVMMIVPDSLFVRLIGADAYTIAFWRALFAGLTIGCGVLIFQGPGAFRGLTRHGRPMLIYILTLAVSSNLFVVAVSMTSVANVVFIIAAMPAFAALFSFVFLGERLSRRTALTIAAVAVGIAIIAFGSGDSERATIEGDLVALLVPAFFAIALTAARSMKSISLLPAIPVSFLIGTIVLAPFATPMSVPSDDWIFVILHGGVFIAASTAFISMGPRYLPSAEVSLLILLESVLAPILAWVVVDEDPGRWAIVGGSVVIGALAVSNLVALARRRRHPGAISDRLEAHVVVEGDEGPPP</sequence>
<evidence type="ECO:0000313" key="3">
    <source>
        <dbReference type="EMBL" id="TYB82246.1"/>
    </source>
</evidence>
<feature type="transmembrane region" description="Helical" evidence="1">
    <location>
        <begin position="123"/>
        <end position="141"/>
    </location>
</feature>
<feature type="domain" description="EamA" evidence="2">
    <location>
        <begin position="8"/>
        <end position="138"/>
    </location>
</feature>
<dbReference type="PANTHER" id="PTHR22911">
    <property type="entry name" value="ACYL-MALONYL CONDENSING ENZYME-RELATED"/>
    <property type="match status" value="1"/>
</dbReference>
<gene>
    <name evidence="3" type="ORF">FVF75_05840</name>
</gene>
<comment type="caution">
    <text evidence="3">The sequence shown here is derived from an EMBL/GenBank/DDBJ whole genome shotgun (WGS) entry which is preliminary data.</text>
</comment>
<organism evidence="3 4">
    <name type="scientific">Maritimibacter fusiformis</name>
    <dbReference type="NCBI Taxonomy" id="2603819"/>
    <lineage>
        <taxon>Bacteria</taxon>
        <taxon>Pseudomonadati</taxon>
        <taxon>Pseudomonadota</taxon>
        <taxon>Alphaproteobacteria</taxon>
        <taxon>Rhodobacterales</taxon>
        <taxon>Roseobacteraceae</taxon>
        <taxon>Maritimibacter</taxon>
    </lineage>
</organism>
<keyword evidence="4" id="KW-1185">Reference proteome</keyword>
<reference evidence="3 4" key="1">
    <citation type="submission" date="2019-08" db="EMBL/GenBank/DDBJ databases">
        <title>Identification of a novel species of the genus Boseongicola.</title>
        <authorList>
            <person name="Zhang X.-Q."/>
        </authorList>
    </citation>
    <scope>NUCLEOTIDE SEQUENCE [LARGE SCALE GENOMIC DNA]</scope>
    <source>
        <strain evidence="3 4">HY14</strain>
    </source>
</reference>
<feature type="transmembrane region" description="Helical" evidence="1">
    <location>
        <begin position="206"/>
        <end position="224"/>
    </location>
</feature>
<dbReference type="AlphaFoldDB" id="A0A5D0RMS7"/>
<evidence type="ECO:0000256" key="1">
    <source>
        <dbReference type="SAM" id="Phobius"/>
    </source>
</evidence>
<name>A0A5D0RMS7_9RHOB</name>
<feature type="transmembrane region" description="Helical" evidence="1">
    <location>
        <begin position="70"/>
        <end position="90"/>
    </location>
</feature>
<dbReference type="EMBL" id="VSIY01000004">
    <property type="protein sequence ID" value="TYB82246.1"/>
    <property type="molecule type" value="Genomic_DNA"/>
</dbReference>
<dbReference type="Pfam" id="PF00892">
    <property type="entry name" value="EamA"/>
    <property type="match status" value="2"/>
</dbReference>
<feature type="transmembrane region" description="Helical" evidence="1">
    <location>
        <begin position="176"/>
        <end position="194"/>
    </location>
</feature>
<keyword evidence="1" id="KW-0812">Transmembrane</keyword>
<dbReference type="GO" id="GO:0016020">
    <property type="term" value="C:membrane"/>
    <property type="evidence" value="ECO:0007669"/>
    <property type="project" value="InterPro"/>
</dbReference>
<evidence type="ECO:0000313" key="4">
    <source>
        <dbReference type="Proteomes" id="UP000322080"/>
    </source>
</evidence>
<dbReference type="InterPro" id="IPR000620">
    <property type="entry name" value="EamA_dom"/>
</dbReference>
<proteinExistence type="predicted"/>
<feature type="transmembrane region" description="Helical" evidence="1">
    <location>
        <begin position="153"/>
        <end position="169"/>
    </location>
</feature>
<feature type="transmembrane region" description="Helical" evidence="1">
    <location>
        <begin position="7"/>
        <end position="29"/>
    </location>
</feature>
<feature type="transmembrane region" description="Helical" evidence="1">
    <location>
        <begin position="35"/>
        <end position="58"/>
    </location>
</feature>
<feature type="transmembrane region" description="Helical" evidence="1">
    <location>
        <begin position="96"/>
        <end position="116"/>
    </location>
</feature>
<dbReference type="SUPFAM" id="SSF103481">
    <property type="entry name" value="Multidrug resistance efflux transporter EmrE"/>
    <property type="match status" value="2"/>
</dbReference>
<dbReference type="Proteomes" id="UP000322080">
    <property type="component" value="Unassembled WGS sequence"/>
</dbReference>
<feature type="domain" description="EamA" evidence="2">
    <location>
        <begin position="151"/>
        <end position="278"/>
    </location>
</feature>
<evidence type="ECO:0000259" key="2">
    <source>
        <dbReference type="Pfam" id="PF00892"/>
    </source>
</evidence>
<feature type="transmembrane region" description="Helical" evidence="1">
    <location>
        <begin position="261"/>
        <end position="283"/>
    </location>
</feature>
<protein>
    <submittedName>
        <fullName evidence="3">DMT family transporter</fullName>
    </submittedName>
</protein>
<dbReference type="InterPro" id="IPR037185">
    <property type="entry name" value="EmrE-like"/>
</dbReference>
<keyword evidence="1" id="KW-0472">Membrane</keyword>
<dbReference type="RefSeq" id="WP_148377009.1">
    <property type="nucleotide sequence ID" value="NZ_VSIY01000004.1"/>
</dbReference>
<keyword evidence="1" id="KW-1133">Transmembrane helix</keyword>
<accession>A0A5D0RMS7</accession>